<organism evidence="3 4">
    <name type="scientific">Companilactobacillus allii</name>
    <dbReference type="NCBI Taxonomy" id="1847728"/>
    <lineage>
        <taxon>Bacteria</taxon>
        <taxon>Bacillati</taxon>
        <taxon>Bacillota</taxon>
        <taxon>Bacilli</taxon>
        <taxon>Lactobacillales</taxon>
        <taxon>Lactobacillaceae</taxon>
        <taxon>Companilactobacillus</taxon>
    </lineage>
</organism>
<feature type="transmembrane region" description="Helical" evidence="2">
    <location>
        <begin position="6"/>
        <end position="24"/>
    </location>
</feature>
<dbReference type="KEGG" id="lalw:BTM29_09935"/>
<gene>
    <name evidence="3" type="ORF">BTM29_09935</name>
</gene>
<reference evidence="4" key="1">
    <citation type="submission" date="2016-12" db="EMBL/GenBank/DDBJ databases">
        <authorList>
            <person name="Jung M.Y."/>
            <person name="Lee S.H."/>
        </authorList>
    </citation>
    <scope>NUCLEOTIDE SEQUENCE [LARGE SCALE GENOMIC DNA]</scope>
    <source>
        <strain evidence="4">WiKim39</strain>
    </source>
</reference>
<keyword evidence="2" id="KW-0812">Transmembrane</keyword>
<dbReference type="OrthoDB" id="2297035at2"/>
<dbReference type="AlphaFoldDB" id="A0A1P8Q4W7"/>
<evidence type="ECO:0000313" key="4">
    <source>
        <dbReference type="Proteomes" id="UP000187499"/>
    </source>
</evidence>
<evidence type="ECO:0000256" key="2">
    <source>
        <dbReference type="SAM" id="Phobius"/>
    </source>
</evidence>
<keyword evidence="1" id="KW-0175">Coiled coil</keyword>
<name>A0A1P8Q4W7_9LACO</name>
<keyword evidence="2" id="KW-0472">Membrane</keyword>
<dbReference type="STRING" id="1847728.BTM29_09935"/>
<keyword evidence="4" id="KW-1185">Reference proteome</keyword>
<dbReference type="EMBL" id="CP019323">
    <property type="protein sequence ID" value="APX72849.1"/>
    <property type="molecule type" value="Genomic_DNA"/>
</dbReference>
<keyword evidence="2" id="KW-1133">Transmembrane helix</keyword>
<protein>
    <submittedName>
        <fullName evidence="3">Uncharacterized protein</fullName>
    </submittedName>
</protein>
<evidence type="ECO:0000313" key="3">
    <source>
        <dbReference type="EMBL" id="APX72849.1"/>
    </source>
</evidence>
<proteinExistence type="predicted"/>
<evidence type="ECO:0000256" key="1">
    <source>
        <dbReference type="SAM" id="Coils"/>
    </source>
</evidence>
<feature type="coiled-coil region" evidence="1">
    <location>
        <begin position="42"/>
        <end position="104"/>
    </location>
</feature>
<dbReference type="Proteomes" id="UP000187499">
    <property type="component" value="Chromosome"/>
</dbReference>
<dbReference type="RefSeq" id="WP_076616937.1">
    <property type="nucleotide sequence ID" value="NZ_CP019323.1"/>
</dbReference>
<accession>A0A1P8Q4W7</accession>
<sequence>MTNIMVAVVSAIGGGVMTGFFNVWQAKLKNQGSNESVYADHTKELFERLDQITQERDDLKDQVNDLQLKIDYQSNIIENQGKTIDALNKQMGELNNKFDLWEES</sequence>